<keyword evidence="2" id="KW-1185">Reference proteome</keyword>
<accession>A0ABN0I0U8</accession>
<gene>
    <name evidence="1" type="ORF">LEP1GSC128_1855</name>
</gene>
<sequence>MVALAIFLSFKIIVASYISKVLRRLKLYFIFGSGLADFKITRIRENKCESDYYAAIHRAL</sequence>
<name>A0ABN0I0U8_LEPBO</name>
<organism evidence="1 2">
    <name type="scientific">Leptospira borgpetersenii str. 200801926</name>
    <dbReference type="NCBI Taxonomy" id="1193009"/>
    <lineage>
        <taxon>Bacteria</taxon>
        <taxon>Pseudomonadati</taxon>
        <taxon>Spirochaetota</taxon>
        <taxon>Spirochaetia</taxon>
        <taxon>Leptospirales</taxon>
        <taxon>Leptospiraceae</taxon>
        <taxon>Leptospira</taxon>
    </lineage>
</organism>
<evidence type="ECO:0000313" key="1">
    <source>
        <dbReference type="EMBL" id="EKP14359.1"/>
    </source>
</evidence>
<dbReference type="EMBL" id="AKWJ02000017">
    <property type="protein sequence ID" value="EKP14359.1"/>
    <property type="molecule type" value="Genomic_DNA"/>
</dbReference>
<evidence type="ECO:0000313" key="2">
    <source>
        <dbReference type="Proteomes" id="UP000002837"/>
    </source>
</evidence>
<comment type="caution">
    <text evidence="1">The sequence shown here is derived from an EMBL/GenBank/DDBJ whole genome shotgun (WGS) entry which is preliminary data.</text>
</comment>
<protein>
    <submittedName>
        <fullName evidence="1">Uncharacterized protein</fullName>
    </submittedName>
</protein>
<proteinExistence type="predicted"/>
<dbReference type="Proteomes" id="UP000002837">
    <property type="component" value="Unassembled WGS sequence"/>
</dbReference>
<reference evidence="1" key="1">
    <citation type="submission" date="2012-09" db="EMBL/GenBank/DDBJ databases">
        <authorList>
            <person name="Harkins D.M."/>
            <person name="Durkin A.S."/>
            <person name="Brinkac L.M."/>
            <person name="Selengut J.D."/>
            <person name="Sanka R."/>
            <person name="DePew J."/>
            <person name="Purushe J."/>
            <person name="Picardeau M."/>
            <person name="Werts C."/>
            <person name="Goarant C."/>
            <person name="Vinetz J.M."/>
            <person name="Sutton G.G."/>
            <person name="Nelson W.C."/>
            <person name="Fouts D.E."/>
        </authorList>
    </citation>
    <scope>NUCLEOTIDE SEQUENCE [LARGE SCALE GENOMIC DNA]</scope>
    <source>
        <strain evidence="1">200801926</strain>
    </source>
</reference>